<dbReference type="PANTHER" id="PTHR40051">
    <property type="entry name" value="IG HYPOTHETICAL 15966"/>
    <property type="match status" value="1"/>
</dbReference>
<evidence type="ECO:0000313" key="2">
    <source>
        <dbReference type="Proteomes" id="UP001230005"/>
    </source>
</evidence>
<dbReference type="Proteomes" id="UP001230005">
    <property type="component" value="Unassembled WGS sequence"/>
</dbReference>
<organism evidence="1 2">
    <name type="scientific">Evansella vedderi</name>
    <dbReference type="NCBI Taxonomy" id="38282"/>
    <lineage>
        <taxon>Bacteria</taxon>
        <taxon>Bacillati</taxon>
        <taxon>Bacillota</taxon>
        <taxon>Bacilli</taxon>
        <taxon>Bacillales</taxon>
        <taxon>Bacillaceae</taxon>
        <taxon>Evansella</taxon>
    </lineage>
</organism>
<dbReference type="InterPro" id="IPR014962">
    <property type="entry name" value="YolD"/>
</dbReference>
<reference evidence="1 2" key="1">
    <citation type="submission" date="2023-07" db="EMBL/GenBank/DDBJ databases">
        <title>Genomic Encyclopedia of Type Strains, Phase IV (KMG-IV): sequencing the most valuable type-strain genomes for metagenomic binning, comparative biology and taxonomic classification.</title>
        <authorList>
            <person name="Goeker M."/>
        </authorList>
    </citation>
    <scope>NUCLEOTIDE SEQUENCE [LARGE SCALE GENOMIC DNA]</scope>
    <source>
        <strain evidence="1 2">DSM 9768</strain>
    </source>
</reference>
<proteinExistence type="predicted"/>
<sequence length="115" mass="13550">MNRDRGVIKWTSMMLPEHVQQLKEMTAKHKKKAPPQLDEQVLEEWSRLLGEAYYHDLALSITIIDHGKEETVQGFVYRIDQLQRSLTLELKDSRFQRRSIPFQDIIQISVDDEAV</sequence>
<protein>
    <recommendedName>
        <fullName evidence="3">YolD-like protein</fullName>
    </recommendedName>
</protein>
<accession>A0ABT9ZY71</accession>
<keyword evidence="2" id="KW-1185">Reference proteome</keyword>
<dbReference type="EMBL" id="JAUSUG010000015">
    <property type="protein sequence ID" value="MDQ0256177.1"/>
    <property type="molecule type" value="Genomic_DNA"/>
</dbReference>
<evidence type="ECO:0008006" key="3">
    <source>
        <dbReference type="Google" id="ProtNLM"/>
    </source>
</evidence>
<dbReference type="RefSeq" id="WP_307327905.1">
    <property type="nucleotide sequence ID" value="NZ_JAUSUG010000015.1"/>
</dbReference>
<evidence type="ECO:0000313" key="1">
    <source>
        <dbReference type="EMBL" id="MDQ0256177.1"/>
    </source>
</evidence>
<comment type="caution">
    <text evidence="1">The sequence shown here is derived from an EMBL/GenBank/DDBJ whole genome shotgun (WGS) entry which is preliminary data.</text>
</comment>
<dbReference type="PANTHER" id="PTHR40051:SF1">
    <property type="entry name" value="YOLD-LIKE FAMILY PROTEIN"/>
    <property type="match status" value="1"/>
</dbReference>
<gene>
    <name evidence="1" type="ORF">J2S74_003595</name>
</gene>
<name>A0ABT9ZY71_9BACI</name>
<dbReference type="Pfam" id="PF08863">
    <property type="entry name" value="YolD"/>
    <property type="match status" value="1"/>
</dbReference>